<evidence type="ECO:0000313" key="1">
    <source>
        <dbReference type="EMBL" id="KAJ8108110.1"/>
    </source>
</evidence>
<dbReference type="EMBL" id="JAPHNI010000802">
    <property type="protein sequence ID" value="KAJ8108110.1"/>
    <property type="molecule type" value="Genomic_DNA"/>
</dbReference>
<proteinExistence type="predicted"/>
<comment type="caution">
    <text evidence="1">The sequence shown here is derived from an EMBL/GenBank/DDBJ whole genome shotgun (WGS) entry which is preliminary data.</text>
</comment>
<evidence type="ECO:0000313" key="2">
    <source>
        <dbReference type="Proteomes" id="UP001153331"/>
    </source>
</evidence>
<sequence length="214" mass="23877">MMMKGYVADRVLGVLGLVLCANLADDKVDRPRSGNGQPTEHLKSQFTEDDLAQFEIDITMLDDMSQTNTDSHGSSTNTDHPSLVESARKTTLEYSNMHTATSLLFNHEQGHDMEMVMWPSLSGAPISGTVSHRLDDPNLSLDFSRALADEPDFADEKDIMSCQSFHSTYFPKLSELGLKIFLSSKRYQSNVAANQDQTTYTSQVEEDMVNLSRE</sequence>
<gene>
    <name evidence="1" type="ORF">OPT61_g8400</name>
</gene>
<keyword evidence="2" id="KW-1185">Reference proteome</keyword>
<dbReference type="Proteomes" id="UP001153331">
    <property type="component" value="Unassembled WGS sequence"/>
</dbReference>
<reference evidence="1" key="1">
    <citation type="submission" date="2022-11" db="EMBL/GenBank/DDBJ databases">
        <title>Genome Sequence of Boeremia exigua.</title>
        <authorList>
            <person name="Buettner E."/>
        </authorList>
    </citation>
    <scope>NUCLEOTIDE SEQUENCE</scope>
    <source>
        <strain evidence="1">CU02</strain>
    </source>
</reference>
<organism evidence="1 2">
    <name type="scientific">Boeremia exigua</name>
    <dbReference type="NCBI Taxonomy" id="749465"/>
    <lineage>
        <taxon>Eukaryota</taxon>
        <taxon>Fungi</taxon>
        <taxon>Dikarya</taxon>
        <taxon>Ascomycota</taxon>
        <taxon>Pezizomycotina</taxon>
        <taxon>Dothideomycetes</taxon>
        <taxon>Pleosporomycetidae</taxon>
        <taxon>Pleosporales</taxon>
        <taxon>Pleosporineae</taxon>
        <taxon>Didymellaceae</taxon>
        <taxon>Boeremia</taxon>
    </lineage>
</organism>
<name>A0ACC2HZ05_9PLEO</name>
<accession>A0ACC2HZ05</accession>
<protein>
    <submittedName>
        <fullName evidence="1">Uncharacterized protein</fullName>
    </submittedName>
</protein>